<evidence type="ECO:0000313" key="3">
    <source>
        <dbReference type="EMBL" id="CAH1798793.1"/>
    </source>
</evidence>
<feature type="region of interest" description="Disordered" evidence="1">
    <location>
        <begin position="1"/>
        <end position="39"/>
    </location>
</feature>
<protein>
    <recommendedName>
        <fullName evidence="2">BTB domain-containing protein</fullName>
    </recommendedName>
</protein>
<evidence type="ECO:0000259" key="2">
    <source>
        <dbReference type="PROSITE" id="PS50097"/>
    </source>
</evidence>
<feature type="compositionally biased region" description="Basic residues" evidence="1">
    <location>
        <begin position="13"/>
        <end position="23"/>
    </location>
</feature>
<evidence type="ECO:0000256" key="1">
    <source>
        <dbReference type="SAM" id="MobiDB-lite"/>
    </source>
</evidence>
<dbReference type="Gene3D" id="1.25.40.420">
    <property type="match status" value="1"/>
</dbReference>
<dbReference type="SMART" id="SM00225">
    <property type="entry name" value="BTB"/>
    <property type="match status" value="1"/>
</dbReference>
<dbReference type="InterPro" id="IPR000210">
    <property type="entry name" value="BTB/POZ_dom"/>
</dbReference>
<dbReference type="PROSITE" id="PS50097">
    <property type="entry name" value="BTB"/>
    <property type="match status" value="1"/>
</dbReference>
<dbReference type="PANTHER" id="PTHR24410">
    <property type="entry name" value="HL07962P-RELATED"/>
    <property type="match status" value="1"/>
</dbReference>
<comment type="caution">
    <text evidence="3">The sequence shown here is derived from an EMBL/GenBank/DDBJ whole genome shotgun (WGS) entry which is preliminary data.</text>
</comment>
<dbReference type="SMART" id="SM00875">
    <property type="entry name" value="BACK"/>
    <property type="match status" value="1"/>
</dbReference>
<dbReference type="InterPro" id="IPR051481">
    <property type="entry name" value="BTB-POZ/Galectin-3-binding"/>
</dbReference>
<organism evidence="3 4">
    <name type="scientific">Owenia fusiformis</name>
    <name type="common">Polychaete worm</name>
    <dbReference type="NCBI Taxonomy" id="6347"/>
    <lineage>
        <taxon>Eukaryota</taxon>
        <taxon>Metazoa</taxon>
        <taxon>Spiralia</taxon>
        <taxon>Lophotrochozoa</taxon>
        <taxon>Annelida</taxon>
        <taxon>Polychaeta</taxon>
        <taxon>Sedentaria</taxon>
        <taxon>Canalipalpata</taxon>
        <taxon>Sabellida</taxon>
        <taxon>Oweniida</taxon>
        <taxon>Oweniidae</taxon>
        <taxon>Owenia</taxon>
    </lineage>
</organism>
<dbReference type="InterPro" id="IPR011333">
    <property type="entry name" value="SKP1/BTB/POZ_sf"/>
</dbReference>
<dbReference type="Pfam" id="PF07707">
    <property type="entry name" value="BACK"/>
    <property type="match status" value="1"/>
</dbReference>
<evidence type="ECO:0000313" key="4">
    <source>
        <dbReference type="Proteomes" id="UP000749559"/>
    </source>
</evidence>
<dbReference type="SUPFAM" id="SSF54695">
    <property type="entry name" value="POZ domain"/>
    <property type="match status" value="1"/>
</dbReference>
<feature type="domain" description="BTB" evidence="2">
    <location>
        <begin position="66"/>
        <end position="142"/>
    </location>
</feature>
<dbReference type="EMBL" id="CAIIXF020000011">
    <property type="protein sequence ID" value="CAH1798793.1"/>
    <property type="molecule type" value="Genomic_DNA"/>
</dbReference>
<name>A0A8S4PX07_OWEFU</name>
<gene>
    <name evidence="3" type="ORF">OFUS_LOCUS22884</name>
</gene>
<dbReference type="PANTHER" id="PTHR24410:SF23">
    <property type="entry name" value="BTB DOMAIN-CONTAINING PROTEIN-RELATED"/>
    <property type="match status" value="1"/>
</dbReference>
<dbReference type="OrthoDB" id="2359033at2759"/>
<proteinExistence type="predicted"/>
<dbReference type="AlphaFoldDB" id="A0A8S4PX07"/>
<dbReference type="InterPro" id="IPR011705">
    <property type="entry name" value="BACK"/>
</dbReference>
<sequence>MSVEIKREEKMSKSQKTHAHSSPRTRSATPSYISPPDALKPLDEKTSNKFQKLFSFAEFYNNEKLSDVQLKIPLPDGTCQRFHAHKFVLSARSDTFAKMLTVEGKWKESKSTEFTVDIAANQADVFYRFLYFLYSGTVWLHRSYIWPLYQLADFYIVPELLFLCFDMMKNNLKPDNGNFLFSLDAIHQIHNRSQDETIRKLAESNMQARFENLVKETDLWLSLSKDLVIKVLKGDGCYAYDGEDALYEAAYRWVTNSKDRDSVAVDVLSYIRYPLLSRGVLYKAFKLNKYTTTDPGLKAMVQDAINYKCFSSVKEAEKDFTGKQYQKRDKKFIIWI</sequence>
<keyword evidence="4" id="KW-1185">Reference proteome</keyword>
<dbReference type="Gene3D" id="3.30.710.10">
    <property type="entry name" value="Potassium Channel Kv1.1, Chain A"/>
    <property type="match status" value="1"/>
</dbReference>
<reference evidence="3" key="1">
    <citation type="submission" date="2022-03" db="EMBL/GenBank/DDBJ databases">
        <authorList>
            <person name="Martin C."/>
        </authorList>
    </citation>
    <scope>NUCLEOTIDE SEQUENCE</scope>
</reference>
<dbReference type="Pfam" id="PF00651">
    <property type="entry name" value="BTB"/>
    <property type="match status" value="1"/>
</dbReference>
<accession>A0A8S4PX07</accession>
<feature type="compositionally biased region" description="Basic and acidic residues" evidence="1">
    <location>
        <begin position="1"/>
        <end position="12"/>
    </location>
</feature>
<dbReference type="Proteomes" id="UP000749559">
    <property type="component" value="Unassembled WGS sequence"/>
</dbReference>